<evidence type="ECO:0000313" key="2">
    <source>
        <dbReference type="Proteomes" id="UP000805193"/>
    </source>
</evidence>
<reference evidence="1 2" key="1">
    <citation type="journal article" date="2020" name="Cell">
        <title>Large-Scale Comparative Analyses of Tick Genomes Elucidate Their Genetic Diversity and Vector Capacities.</title>
        <authorList>
            <consortium name="Tick Genome and Microbiome Consortium (TIGMIC)"/>
            <person name="Jia N."/>
            <person name="Wang J."/>
            <person name="Shi W."/>
            <person name="Du L."/>
            <person name="Sun Y."/>
            <person name="Zhan W."/>
            <person name="Jiang J.F."/>
            <person name="Wang Q."/>
            <person name="Zhang B."/>
            <person name="Ji P."/>
            <person name="Bell-Sakyi L."/>
            <person name="Cui X.M."/>
            <person name="Yuan T.T."/>
            <person name="Jiang B.G."/>
            <person name="Yang W.F."/>
            <person name="Lam T.T."/>
            <person name="Chang Q.C."/>
            <person name="Ding S.J."/>
            <person name="Wang X.J."/>
            <person name="Zhu J.G."/>
            <person name="Ruan X.D."/>
            <person name="Zhao L."/>
            <person name="Wei J.T."/>
            <person name="Ye R.Z."/>
            <person name="Que T.C."/>
            <person name="Du C.H."/>
            <person name="Zhou Y.H."/>
            <person name="Cheng J.X."/>
            <person name="Dai P.F."/>
            <person name="Guo W.B."/>
            <person name="Han X.H."/>
            <person name="Huang E.J."/>
            <person name="Li L.F."/>
            <person name="Wei W."/>
            <person name="Gao Y.C."/>
            <person name="Liu J.Z."/>
            <person name="Shao H.Z."/>
            <person name="Wang X."/>
            <person name="Wang C.C."/>
            <person name="Yang T.C."/>
            <person name="Huo Q.B."/>
            <person name="Li W."/>
            <person name="Chen H.Y."/>
            <person name="Chen S.E."/>
            <person name="Zhou L.G."/>
            <person name="Ni X.B."/>
            <person name="Tian J.H."/>
            <person name="Sheng Y."/>
            <person name="Liu T."/>
            <person name="Pan Y.S."/>
            <person name="Xia L.Y."/>
            <person name="Li J."/>
            <person name="Zhao F."/>
            <person name="Cao W.C."/>
        </authorList>
    </citation>
    <scope>NUCLEOTIDE SEQUENCE [LARGE SCALE GENOMIC DNA]</scope>
    <source>
        <strain evidence="1">Iper-2018</strain>
    </source>
</reference>
<organism evidence="1 2">
    <name type="scientific">Ixodes persulcatus</name>
    <name type="common">Taiga tick</name>
    <dbReference type="NCBI Taxonomy" id="34615"/>
    <lineage>
        <taxon>Eukaryota</taxon>
        <taxon>Metazoa</taxon>
        <taxon>Ecdysozoa</taxon>
        <taxon>Arthropoda</taxon>
        <taxon>Chelicerata</taxon>
        <taxon>Arachnida</taxon>
        <taxon>Acari</taxon>
        <taxon>Parasitiformes</taxon>
        <taxon>Ixodida</taxon>
        <taxon>Ixodoidea</taxon>
        <taxon>Ixodidae</taxon>
        <taxon>Ixodinae</taxon>
        <taxon>Ixodes</taxon>
    </lineage>
</organism>
<sequence>MSGKELEKDLYHDKYHMAVLSIEEVDGGLEVKGVLSDKLRIEPLPLEARSEDGRIAHKVSMIDKADHYDNDYIETPDFAVSERSGSSAQETGLTAETVFVEVKILCDPRHHGHHHFKRKKETLVYLAVSLVSVNLRYAALTGPAVQFVFTGVILLANYSHVVTVPPTPDGVVSEQVGYLDSEESLKKLANHFQTKKLNLAADVILFVTALDMLIMQNYNWNPKIH</sequence>
<gene>
    <name evidence="1" type="ORF">HPB47_019602</name>
</gene>
<proteinExistence type="predicted"/>
<dbReference type="Proteomes" id="UP000805193">
    <property type="component" value="Unassembled WGS sequence"/>
</dbReference>
<feature type="non-terminal residue" evidence="1">
    <location>
        <position position="225"/>
    </location>
</feature>
<comment type="caution">
    <text evidence="1">The sequence shown here is derived from an EMBL/GenBank/DDBJ whole genome shotgun (WGS) entry which is preliminary data.</text>
</comment>
<evidence type="ECO:0000313" key="1">
    <source>
        <dbReference type="EMBL" id="KAG0433792.1"/>
    </source>
</evidence>
<keyword evidence="2" id="KW-1185">Reference proteome</keyword>
<name>A0AC60QLC3_IXOPE</name>
<protein>
    <submittedName>
        <fullName evidence="1">Uncharacterized protein</fullName>
    </submittedName>
</protein>
<dbReference type="EMBL" id="JABSTQ010009032">
    <property type="protein sequence ID" value="KAG0433792.1"/>
    <property type="molecule type" value="Genomic_DNA"/>
</dbReference>
<accession>A0AC60QLC3</accession>